<reference evidence="2" key="1">
    <citation type="submission" date="2023-10" db="EMBL/GenBank/DDBJ databases">
        <authorList>
            <person name="Chen Y."/>
            <person name="Shah S."/>
            <person name="Dougan E. K."/>
            <person name="Thang M."/>
            <person name="Chan C."/>
        </authorList>
    </citation>
    <scope>NUCLEOTIDE SEQUENCE [LARGE SCALE GENOMIC DNA]</scope>
</reference>
<proteinExistence type="predicted"/>
<name>A0ABN9T6I3_9DINO</name>
<dbReference type="InterPro" id="IPR035979">
    <property type="entry name" value="RBD_domain_sf"/>
</dbReference>
<dbReference type="Pfam" id="PF04059">
    <property type="entry name" value="RRM_2"/>
    <property type="match status" value="1"/>
</dbReference>
<gene>
    <name evidence="2" type="ORF">PCOR1329_LOCUS35722</name>
</gene>
<evidence type="ECO:0000313" key="2">
    <source>
        <dbReference type="EMBL" id="CAK0840234.1"/>
    </source>
</evidence>
<evidence type="ECO:0000313" key="3">
    <source>
        <dbReference type="Proteomes" id="UP001189429"/>
    </source>
</evidence>
<evidence type="ECO:0000259" key="1">
    <source>
        <dbReference type="Pfam" id="PF04059"/>
    </source>
</evidence>
<protein>
    <recommendedName>
        <fullName evidence="1">Mei2-like C-terminal RNA recognition motif domain-containing protein</fullName>
    </recommendedName>
</protein>
<dbReference type="InterPro" id="IPR007201">
    <property type="entry name" value="Mei2-like_Rrm_C"/>
</dbReference>
<accession>A0ABN9T6I3</accession>
<feature type="domain" description="Mei2-like C-terminal RNA recognition motif" evidence="1">
    <location>
        <begin position="1"/>
        <end position="96"/>
    </location>
</feature>
<dbReference type="EMBL" id="CAUYUJ010014361">
    <property type="protein sequence ID" value="CAK0840234.1"/>
    <property type="molecule type" value="Genomic_DNA"/>
</dbReference>
<sequence length="136" mass="15358">MLRNLPCGFTRNDLLEILDHEGFAGVDGYDFVYVPIDFKRGLCKGYSFVNMVAVEHLQRLVEVFDGYNRWSRSSTKVCQASMSHTQGLTANIERYQNSPVMCDAVPDIFKPALFVGKRQVPFPAPTRTLPQVALNL</sequence>
<organism evidence="2 3">
    <name type="scientific">Prorocentrum cordatum</name>
    <dbReference type="NCBI Taxonomy" id="2364126"/>
    <lineage>
        <taxon>Eukaryota</taxon>
        <taxon>Sar</taxon>
        <taxon>Alveolata</taxon>
        <taxon>Dinophyceae</taxon>
        <taxon>Prorocentrales</taxon>
        <taxon>Prorocentraceae</taxon>
        <taxon>Prorocentrum</taxon>
    </lineage>
</organism>
<comment type="caution">
    <text evidence="2">The sequence shown here is derived from an EMBL/GenBank/DDBJ whole genome shotgun (WGS) entry which is preliminary data.</text>
</comment>
<dbReference type="Proteomes" id="UP001189429">
    <property type="component" value="Unassembled WGS sequence"/>
</dbReference>
<dbReference type="SUPFAM" id="SSF54928">
    <property type="entry name" value="RNA-binding domain, RBD"/>
    <property type="match status" value="1"/>
</dbReference>
<keyword evidence="3" id="KW-1185">Reference proteome</keyword>